<dbReference type="CDD" id="cd06193">
    <property type="entry name" value="siderophore_interacting"/>
    <property type="match status" value="1"/>
</dbReference>
<dbReference type="Gene3D" id="2.40.30.10">
    <property type="entry name" value="Translation factors"/>
    <property type="match status" value="1"/>
</dbReference>
<dbReference type="RefSeq" id="WP_290704267.1">
    <property type="nucleotide sequence ID" value="NZ_BAAAVS010000011.1"/>
</dbReference>
<keyword evidence="3" id="KW-1185">Reference proteome</keyword>
<feature type="domain" description="FAD-binding FR-type" evidence="1">
    <location>
        <begin position="23"/>
        <end position="125"/>
    </location>
</feature>
<dbReference type="PROSITE" id="PS51384">
    <property type="entry name" value="FAD_FR"/>
    <property type="match status" value="1"/>
</dbReference>
<dbReference type="InterPro" id="IPR039374">
    <property type="entry name" value="SIP_fam"/>
</dbReference>
<name>A0ABP6L0E1_9ACTN</name>
<dbReference type="Gene3D" id="3.40.50.80">
    <property type="entry name" value="Nucleotide-binding domain of ferredoxin-NADP reductase (FNR) module"/>
    <property type="match status" value="1"/>
</dbReference>
<evidence type="ECO:0000259" key="1">
    <source>
        <dbReference type="PROSITE" id="PS51384"/>
    </source>
</evidence>
<organism evidence="2 3">
    <name type="scientific">Gordonia defluvii</name>
    <dbReference type="NCBI Taxonomy" id="283718"/>
    <lineage>
        <taxon>Bacteria</taxon>
        <taxon>Bacillati</taxon>
        <taxon>Actinomycetota</taxon>
        <taxon>Actinomycetes</taxon>
        <taxon>Mycobacteriales</taxon>
        <taxon>Gordoniaceae</taxon>
        <taxon>Gordonia</taxon>
    </lineage>
</organism>
<sequence length="252" mass="27741">MTSMVAQVPSRGWQGAVLKLLRADDFLLTVAGVESITDHYVRVHFADGGLLARTALHPTMWIRLWFERDGRLHQRGYTVVDPDPATGTFFVEFAIHDGAAARWAQTTFVGDEIPATVMGSNYALPEPSPDGWLIVGDAAALPAVNSLLDAIEASESPDVPITIWMEYQHEDEFTLPLRVREHHRVEWLSRTGTGSTMVDAVRAAAFNATGYHAWVAAEAGSTRKVAGLFRQEFGLPRAAVTSRAYWAVGRPR</sequence>
<dbReference type="PANTHER" id="PTHR30157">
    <property type="entry name" value="FERRIC REDUCTASE, NADPH-DEPENDENT"/>
    <property type="match status" value="1"/>
</dbReference>
<dbReference type="PANTHER" id="PTHR30157:SF0">
    <property type="entry name" value="NADPH-DEPENDENT FERRIC-CHELATE REDUCTASE"/>
    <property type="match status" value="1"/>
</dbReference>
<dbReference type="SUPFAM" id="SSF63380">
    <property type="entry name" value="Riboflavin synthase domain-like"/>
    <property type="match status" value="1"/>
</dbReference>
<dbReference type="InterPro" id="IPR007037">
    <property type="entry name" value="SIP_rossman_dom"/>
</dbReference>
<evidence type="ECO:0000313" key="3">
    <source>
        <dbReference type="Proteomes" id="UP001501035"/>
    </source>
</evidence>
<protein>
    <submittedName>
        <fullName evidence="2">Siderophore-interacting protein</fullName>
    </submittedName>
</protein>
<dbReference type="Proteomes" id="UP001501035">
    <property type="component" value="Unassembled WGS sequence"/>
</dbReference>
<dbReference type="InterPro" id="IPR017927">
    <property type="entry name" value="FAD-bd_FR_type"/>
</dbReference>
<proteinExistence type="predicted"/>
<accession>A0ABP6L0E1</accession>
<gene>
    <name evidence="2" type="ORF">GCM10010528_05940</name>
</gene>
<dbReference type="EMBL" id="BAAAVS010000011">
    <property type="protein sequence ID" value="GAA3027056.1"/>
    <property type="molecule type" value="Genomic_DNA"/>
</dbReference>
<dbReference type="InterPro" id="IPR013113">
    <property type="entry name" value="SIP_FAD-bd"/>
</dbReference>
<dbReference type="Pfam" id="PF04954">
    <property type="entry name" value="SIP"/>
    <property type="match status" value="1"/>
</dbReference>
<reference evidence="3" key="1">
    <citation type="journal article" date="2019" name="Int. J. Syst. Evol. Microbiol.">
        <title>The Global Catalogue of Microorganisms (GCM) 10K type strain sequencing project: providing services to taxonomists for standard genome sequencing and annotation.</title>
        <authorList>
            <consortium name="The Broad Institute Genomics Platform"/>
            <consortium name="The Broad Institute Genome Sequencing Center for Infectious Disease"/>
            <person name="Wu L."/>
            <person name="Ma J."/>
        </authorList>
    </citation>
    <scope>NUCLEOTIDE SEQUENCE [LARGE SCALE GENOMIC DNA]</scope>
    <source>
        <strain evidence="3">JCM 14234</strain>
    </source>
</reference>
<comment type="caution">
    <text evidence="2">The sequence shown here is derived from an EMBL/GenBank/DDBJ whole genome shotgun (WGS) entry which is preliminary data.</text>
</comment>
<dbReference type="InterPro" id="IPR039261">
    <property type="entry name" value="FNR_nucleotide-bd"/>
</dbReference>
<evidence type="ECO:0000313" key="2">
    <source>
        <dbReference type="EMBL" id="GAA3027056.1"/>
    </source>
</evidence>
<dbReference type="InterPro" id="IPR017938">
    <property type="entry name" value="Riboflavin_synthase-like_b-brl"/>
</dbReference>
<dbReference type="Pfam" id="PF08021">
    <property type="entry name" value="FAD_binding_9"/>
    <property type="match status" value="1"/>
</dbReference>